<evidence type="ECO:0000313" key="4">
    <source>
        <dbReference type="EMBL" id="MDR9894215.1"/>
    </source>
</evidence>
<name>A0AAP5M6L3_9CYAN</name>
<protein>
    <submittedName>
        <fullName evidence="4">ATP-binding cassette domain-containing protein</fullName>
    </submittedName>
</protein>
<dbReference type="Proteomes" id="UP000667802">
    <property type="component" value="Unassembled WGS sequence"/>
</dbReference>
<dbReference type="InterPro" id="IPR003593">
    <property type="entry name" value="AAA+_ATPase"/>
</dbReference>
<dbReference type="InterPro" id="IPR027417">
    <property type="entry name" value="P-loop_NTPase"/>
</dbReference>
<accession>A0AAP5M6L3</accession>
<dbReference type="Gene3D" id="3.40.50.300">
    <property type="entry name" value="P-loop containing nucleotide triphosphate hydrolases"/>
    <property type="match status" value="2"/>
</dbReference>
<dbReference type="SUPFAM" id="SSF52540">
    <property type="entry name" value="P-loop containing nucleoside triphosphate hydrolases"/>
    <property type="match status" value="2"/>
</dbReference>
<dbReference type="PROSITE" id="PS00211">
    <property type="entry name" value="ABC_TRANSPORTER_1"/>
    <property type="match status" value="1"/>
</dbReference>
<evidence type="ECO:0000259" key="3">
    <source>
        <dbReference type="PROSITE" id="PS50893"/>
    </source>
</evidence>
<dbReference type="GO" id="GO:0005524">
    <property type="term" value="F:ATP binding"/>
    <property type="evidence" value="ECO:0007669"/>
    <property type="project" value="UniProtKB-KW"/>
</dbReference>
<dbReference type="EMBL" id="JAALHA020000002">
    <property type="protein sequence ID" value="MDR9894215.1"/>
    <property type="molecule type" value="Genomic_DNA"/>
</dbReference>
<dbReference type="AlphaFoldDB" id="A0AAP5M6L3"/>
<dbReference type="PANTHER" id="PTHR43038">
    <property type="entry name" value="ATP-BINDING CASSETTE, SUB-FAMILY H, MEMBER 1"/>
    <property type="match status" value="1"/>
</dbReference>
<proteinExistence type="predicted"/>
<reference evidence="5" key="1">
    <citation type="journal article" date="2021" name="Science">
        <title>Hunting the eagle killer: A cyanobacterial neurotoxin causes vacuolar myelinopathy.</title>
        <authorList>
            <person name="Breinlinger S."/>
            <person name="Phillips T.J."/>
            <person name="Haram B.N."/>
            <person name="Mares J."/>
            <person name="Martinez Yerena J.A."/>
            <person name="Hrouzek P."/>
            <person name="Sobotka R."/>
            <person name="Henderson W.M."/>
            <person name="Schmieder P."/>
            <person name="Williams S.M."/>
            <person name="Lauderdale J.D."/>
            <person name="Wilde H.D."/>
            <person name="Gerrin W."/>
            <person name="Kust A."/>
            <person name="Washington J.W."/>
            <person name="Wagner C."/>
            <person name="Geier B."/>
            <person name="Liebeke M."/>
            <person name="Enke H."/>
            <person name="Niedermeyer T.H.J."/>
            <person name="Wilde S.B."/>
        </authorList>
    </citation>
    <scope>NUCLEOTIDE SEQUENCE [LARGE SCALE GENOMIC DNA]</scope>
    <source>
        <strain evidence="5">Thurmond2011</strain>
    </source>
</reference>
<dbReference type="PANTHER" id="PTHR43038:SF3">
    <property type="entry name" value="ABC TRANSPORTER G FAMILY MEMBER 20 ISOFORM X1"/>
    <property type="match status" value="1"/>
</dbReference>
<dbReference type="PROSITE" id="PS50893">
    <property type="entry name" value="ABC_TRANSPORTER_2"/>
    <property type="match status" value="2"/>
</dbReference>
<gene>
    <name evidence="4" type="ORF">G7B40_006460</name>
</gene>
<evidence type="ECO:0000256" key="1">
    <source>
        <dbReference type="ARBA" id="ARBA00022741"/>
    </source>
</evidence>
<dbReference type="GO" id="GO:0016887">
    <property type="term" value="F:ATP hydrolysis activity"/>
    <property type="evidence" value="ECO:0007669"/>
    <property type="project" value="InterPro"/>
</dbReference>
<dbReference type="CDD" id="cd03230">
    <property type="entry name" value="ABC_DR_subfamily_A"/>
    <property type="match status" value="2"/>
</dbReference>
<dbReference type="RefSeq" id="WP_243902899.1">
    <property type="nucleotide sequence ID" value="NZ_JAALHA020000002.1"/>
</dbReference>
<evidence type="ECO:0000313" key="5">
    <source>
        <dbReference type="Proteomes" id="UP000667802"/>
    </source>
</evidence>
<feature type="domain" description="ABC transporter" evidence="3">
    <location>
        <begin position="6"/>
        <end position="234"/>
    </location>
</feature>
<organism evidence="4 5">
    <name type="scientific">Aetokthonos hydrillicola Thurmond2011</name>
    <dbReference type="NCBI Taxonomy" id="2712845"/>
    <lineage>
        <taxon>Bacteria</taxon>
        <taxon>Bacillati</taxon>
        <taxon>Cyanobacteriota</taxon>
        <taxon>Cyanophyceae</taxon>
        <taxon>Nostocales</taxon>
        <taxon>Hapalosiphonaceae</taxon>
        <taxon>Aetokthonos</taxon>
    </lineage>
</organism>
<dbReference type="Pfam" id="PF00005">
    <property type="entry name" value="ABC_tran"/>
    <property type="match status" value="2"/>
</dbReference>
<keyword evidence="1" id="KW-0547">Nucleotide-binding</keyword>
<evidence type="ECO:0000256" key="2">
    <source>
        <dbReference type="ARBA" id="ARBA00022840"/>
    </source>
</evidence>
<comment type="caution">
    <text evidence="4">The sequence shown here is derived from an EMBL/GenBank/DDBJ whole genome shotgun (WGS) entry which is preliminary data.</text>
</comment>
<sequence>MPHTVISVRDLRHFYGKQTDEAVAGLNLDIYQGEIFGLIGPDGAGKTTTFQILSGVMPQKSGIVEVLNSQARDVRLQLGYLTQRFSLYQDMSILENLRYAAGLHEVSDAAFKTRSKHYLELLDLAQFQERLAGRLSGGMKQKLALCCVLIHQPKILLLDEPTTGVDPVSRREFWDILAQLAVTENITTVVATPYLDEAERCSRIALMYEGKIQQCDTPANVKASLGVQRLEVYLAIAQLDQAADILKNNVDLRDTVSDVQRFGDRLDVLTAQPQETTKRIKNILKQQQMEIENLAVDSPTLENTFVARLRELKGDNVAGNYPRFFPLEKSTATAIGAENLNKIFGNFRAVKDINLDIKYGEVFGLLGANGAGKTTTIKMLCGLLSASSGIVSLVGETGQLRSAKVRQQLGYMSQKFTLYDDLTIGQNLEFYCGVYGIPRRHRRVKKNWVLQMSDLEGQEDRLTADLPGGWKQRVAFGAAVMHEPKVVFLDEPTSGVDPLARREFWRWINQFASEGMAVLVTTHYLEEAEQCHRLGFMVAGELVAQGTPRQVKQEQPGQLVEWECTHLQQASDLLKERLDRRRVSIFGSRLHTILDNPQAEIPIVENWLKENGIKVQSHREIEFSLEDVFINVVEQARQRGLDVPKD</sequence>
<keyword evidence="2 4" id="KW-0067">ATP-binding</keyword>
<feature type="domain" description="ABC transporter" evidence="3">
    <location>
        <begin position="335"/>
        <end position="564"/>
    </location>
</feature>
<dbReference type="SMART" id="SM00382">
    <property type="entry name" value="AAA"/>
    <property type="match status" value="2"/>
</dbReference>
<dbReference type="InterPro" id="IPR017871">
    <property type="entry name" value="ABC_transporter-like_CS"/>
</dbReference>
<dbReference type="InterPro" id="IPR003439">
    <property type="entry name" value="ABC_transporter-like_ATP-bd"/>
</dbReference>
<keyword evidence="5" id="KW-1185">Reference proteome</keyword>